<comment type="caution">
    <text evidence="4">The sequence shown here is derived from an EMBL/GenBank/DDBJ whole genome shotgun (WGS) entry which is preliminary data.</text>
</comment>
<gene>
    <name evidence="4" type="ORF">ACFQHR_04310</name>
</gene>
<dbReference type="PANTHER" id="PTHR30570:SF1">
    <property type="entry name" value="PHOSPHATE-BINDING PROTEIN PSTS"/>
    <property type="match status" value="1"/>
</dbReference>
<dbReference type="SUPFAM" id="SSF53850">
    <property type="entry name" value="Periplasmic binding protein-like II"/>
    <property type="match status" value="1"/>
</dbReference>
<evidence type="ECO:0000259" key="3">
    <source>
        <dbReference type="Pfam" id="PF12849"/>
    </source>
</evidence>
<dbReference type="RefSeq" id="WP_066622657.1">
    <property type="nucleotide sequence ID" value="NZ_JBHSYQ010000003.1"/>
</dbReference>
<reference evidence="5" key="1">
    <citation type="journal article" date="2019" name="Int. J. Syst. Evol. Microbiol.">
        <title>The Global Catalogue of Microorganisms (GCM) 10K type strain sequencing project: providing services to taxonomists for standard genome sequencing and annotation.</title>
        <authorList>
            <consortium name="The Broad Institute Genomics Platform"/>
            <consortium name="The Broad Institute Genome Sequencing Center for Infectious Disease"/>
            <person name="Wu L."/>
            <person name="Ma J."/>
        </authorList>
    </citation>
    <scope>NUCLEOTIDE SEQUENCE [LARGE SCALE GENOMIC DNA]</scope>
    <source>
        <strain evidence="5">CGMCC 4.7393</strain>
    </source>
</reference>
<accession>A0ABW2DG34</accession>
<dbReference type="InterPro" id="IPR024370">
    <property type="entry name" value="PBP_domain"/>
</dbReference>
<proteinExistence type="predicted"/>
<sequence length="316" mass="34762">MIKVPTLYSCLLAACTILIFSACNQSGRVVDTPTAGHIRISVDETFAPIFESQVHTFENIYKNASIEAGYKPEGQVVQDLLNDTIRFAVLTRQLTQQETEELAKQKLTPRATKIAVDGVALIVHKENRDTTLTVQQLQEIFTGKVTKWNQLDPKSPDAPITIVFDNSNSSTSRYIVDSINHNQPLPANVYASKSNSSLVDYVAQNRNAIGVIGVNWISDRDDSTATNFLKKINVVGVSAKSNPTSPDDFVQPYQAYLFQGTYPLRREVFIISKEARAGLGTGFASFVTGDKGQRIILKSGLVPASMPVRLIGLRPE</sequence>
<organism evidence="4 5">
    <name type="scientific">Rufibacter roseus</name>
    <dbReference type="NCBI Taxonomy" id="1567108"/>
    <lineage>
        <taxon>Bacteria</taxon>
        <taxon>Pseudomonadati</taxon>
        <taxon>Bacteroidota</taxon>
        <taxon>Cytophagia</taxon>
        <taxon>Cytophagales</taxon>
        <taxon>Hymenobacteraceae</taxon>
        <taxon>Rufibacter</taxon>
    </lineage>
</organism>
<name>A0ABW2DG34_9BACT</name>
<feature type="domain" description="PBP" evidence="3">
    <location>
        <begin position="32"/>
        <end position="290"/>
    </location>
</feature>
<evidence type="ECO:0000256" key="2">
    <source>
        <dbReference type="SAM" id="SignalP"/>
    </source>
</evidence>
<evidence type="ECO:0000256" key="1">
    <source>
        <dbReference type="ARBA" id="ARBA00022729"/>
    </source>
</evidence>
<evidence type="ECO:0000313" key="5">
    <source>
        <dbReference type="Proteomes" id="UP001596405"/>
    </source>
</evidence>
<protein>
    <submittedName>
        <fullName evidence="4">PstS family phosphate ABC transporter substrate-binding protein</fullName>
    </submittedName>
</protein>
<dbReference type="Proteomes" id="UP001596405">
    <property type="component" value="Unassembled WGS sequence"/>
</dbReference>
<dbReference type="InterPro" id="IPR050811">
    <property type="entry name" value="Phosphate_ABC_transporter"/>
</dbReference>
<dbReference type="Gene3D" id="3.40.190.10">
    <property type="entry name" value="Periplasmic binding protein-like II"/>
    <property type="match status" value="2"/>
</dbReference>
<feature type="signal peptide" evidence="2">
    <location>
        <begin position="1"/>
        <end position="24"/>
    </location>
</feature>
<keyword evidence="5" id="KW-1185">Reference proteome</keyword>
<evidence type="ECO:0000313" key="4">
    <source>
        <dbReference type="EMBL" id="MFC6996832.1"/>
    </source>
</evidence>
<dbReference type="PANTHER" id="PTHR30570">
    <property type="entry name" value="PERIPLASMIC PHOSPHATE BINDING COMPONENT OF PHOSPHATE ABC TRANSPORTER"/>
    <property type="match status" value="1"/>
</dbReference>
<dbReference type="PROSITE" id="PS51257">
    <property type="entry name" value="PROKAR_LIPOPROTEIN"/>
    <property type="match status" value="1"/>
</dbReference>
<keyword evidence="1 2" id="KW-0732">Signal</keyword>
<dbReference type="Pfam" id="PF12849">
    <property type="entry name" value="PBP_like_2"/>
    <property type="match status" value="1"/>
</dbReference>
<feature type="chain" id="PRO_5047343688" evidence="2">
    <location>
        <begin position="25"/>
        <end position="316"/>
    </location>
</feature>
<dbReference type="EMBL" id="JBHSYQ010000003">
    <property type="protein sequence ID" value="MFC6996832.1"/>
    <property type="molecule type" value="Genomic_DNA"/>
</dbReference>